<reference evidence="4" key="1">
    <citation type="submission" date="2020-02" db="EMBL/GenBank/DDBJ databases">
        <title>Development of a multiplex PCR-based assay for rapid serotyping of Erysipelothrix species.</title>
        <authorList>
            <person name="Shimoji Y."/>
            <person name="Shiraiwa K."/>
            <person name="Tominaga H."/>
            <person name="Nishikawa S."/>
            <person name="Eguchi M."/>
            <person name="Hikono H."/>
            <person name="Ogawa Y."/>
        </authorList>
    </citation>
    <scope>NUCLEOTIDE SEQUENCE</scope>
    <source>
        <strain evidence="4">545</strain>
    </source>
</reference>
<sequence length="185" mass="21594">MELMKTKLNGCVVIKSQIFSDNRGWFTESYSKREFNKNELEYDFVQDNYSHSNEKGILRGIHVQNYPHAQAKLVRCTKGRILDVAVDLRPNSETYKQWFSIELSEDNYLQLLIPRGFGHGFLTLTDNVEVQYKVDNFYNSDSDRSIRFDDPELKIDWGIVNPILSNKDRLAKNLCDVDLNFGEEV</sequence>
<feature type="site" description="Participates in a stacking interaction with the thymidine ring of dTDP-4-oxo-6-deoxyglucose" evidence="2">
    <location>
        <position position="138"/>
    </location>
</feature>
<evidence type="ECO:0000256" key="1">
    <source>
        <dbReference type="PIRSR" id="PIRSR600888-1"/>
    </source>
</evidence>
<proteinExistence type="inferred from homology"/>
<dbReference type="UniPathway" id="UPA00124"/>
<dbReference type="InterPro" id="IPR014710">
    <property type="entry name" value="RmlC-like_jellyroll"/>
</dbReference>
<dbReference type="EMBL" id="LC528606">
    <property type="protein sequence ID" value="BCB22705.1"/>
    <property type="molecule type" value="Genomic_DNA"/>
</dbReference>
<dbReference type="GO" id="GO:0008830">
    <property type="term" value="F:dTDP-4-dehydrorhamnose 3,5-epimerase activity"/>
    <property type="evidence" value="ECO:0007669"/>
    <property type="project" value="UniProtKB-UniRule"/>
</dbReference>
<dbReference type="SUPFAM" id="SSF51182">
    <property type="entry name" value="RmlC-like cupins"/>
    <property type="match status" value="1"/>
</dbReference>
<organism evidence="4">
    <name type="scientific">Erysipelothrix rhusiopathiae</name>
    <dbReference type="NCBI Taxonomy" id="1648"/>
    <lineage>
        <taxon>Bacteria</taxon>
        <taxon>Bacillati</taxon>
        <taxon>Bacillota</taxon>
        <taxon>Erysipelotrichia</taxon>
        <taxon>Erysipelotrichales</taxon>
        <taxon>Erysipelotrichaceae</taxon>
        <taxon>Erysipelothrix</taxon>
    </lineage>
</organism>
<accession>A0A6S6I560</accession>
<dbReference type="Gene3D" id="2.60.120.10">
    <property type="entry name" value="Jelly Rolls"/>
    <property type="match status" value="1"/>
</dbReference>
<feature type="active site" description="Proton donor" evidence="1">
    <location>
        <position position="132"/>
    </location>
</feature>
<dbReference type="AlphaFoldDB" id="A0A6S6I560"/>
<dbReference type="Pfam" id="PF00908">
    <property type="entry name" value="dTDP_sugar_isom"/>
    <property type="match status" value="1"/>
</dbReference>
<dbReference type="NCBIfam" id="TIGR01221">
    <property type="entry name" value="rmlC"/>
    <property type="match status" value="1"/>
</dbReference>
<dbReference type="GO" id="GO:0005829">
    <property type="term" value="C:cytosol"/>
    <property type="evidence" value="ECO:0007669"/>
    <property type="project" value="TreeGrafter"/>
</dbReference>
<dbReference type="EC" id="5.1.3.13" evidence="3"/>
<evidence type="ECO:0000256" key="3">
    <source>
        <dbReference type="RuleBase" id="RU364069"/>
    </source>
</evidence>
<name>A0A6S6I560_ERYRH</name>
<dbReference type="CDD" id="cd00438">
    <property type="entry name" value="cupin_RmlC"/>
    <property type="match status" value="1"/>
</dbReference>
<dbReference type="PANTHER" id="PTHR21047">
    <property type="entry name" value="DTDP-6-DEOXY-D-GLUCOSE-3,5 EPIMERASE"/>
    <property type="match status" value="1"/>
</dbReference>
<dbReference type="InterPro" id="IPR011051">
    <property type="entry name" value="RmlC_Cupin_sf"/>
</dbReference>
<comment type="function">
    <text evidence="3">Catalyzes the epimerization of the C3' and C5'positions of dTDP-6-deoxy-D-xylo-4-hexulose, forming dTDP-6-deoxy-L-lyxo-4-hexulose.</text>
</comment>
<evidence type="ECO:0000256" key="2">
    <source>
        <dbReference type="PIRSR" id="PIRSR600888-3"/>
    </source>
</evidence>
<dbReference type="GO" id="GO:0019305">
    <property type="term" value="P:dTDP-rhamnose biosynthetic process"/>
    <property type="evidence" value="ECO:0007669"/>
    <property type="project" value="UniProtKB-UniRule"/>
</dbReference>
<dbReference type="SMR" id="A0A6S6I560"/>
<feature type="active site" description="Proton acceptor" evidence="1">
    <location>
        <position position="62"/>
    </location>
</feature>
<keyword evidence="3" id="KW-0413">Isomerase</keyword>
<evidence type="ECO:0000313" key="4">
    <source>
        <dbReference type="EMBL" id="BCB22705.1"/>
    </source>
</evidence>
<dbReference type="PANTHER" id="PTHR21047:SF2">
    <property type="entry name" value="THYMIDINE DIPHOSPHO-4-KETO-RHAMNOSE 3,5-EPIMERASE"/>
    <property type="match status" value="1"/>
</dbReference>
<comment type="subunit">
    <text evidence="3">Homodimer.</text>
</comment>
<dbReference type="GO" id="GO:0000271">
    <property type="term" value="P:polysaccharide biosynthetic process"/>
    <property type="evidence" value="ECO:0007669"/>
    <property type="project" value="TreeGrafter"/>
</dbReference>
<comment type="pathway">
    <text evidence="3">Carbohydrate biosynthesis; dTDP-L-rhamnose biosynthesis.</text>
</comment>
<comment type="catalytic activity">
    <reaction evidence="3">
        <text>dTDP-4-dehydro-6-deoxy-alpha-D-glucose = dTDP-4-dehydro-beta-L-rhamnose</text>
        <dbReference type="Rhea" id="RHEA:16969"/>
        <dbReference type="ChEBI" id="CHEBI:57649"/>
        <dbReference type="ChEBI" id="CHEBI:62830"/>
        <dbReference type="EC" id="5.1.3.13"/>
    </reaction>
</comment>
<dbReference type="InterPro" id="IPR000888">
    <property type="entry name" value="RmlC-like"/>
</dbReference>
<protein>
    <recommendedName>
        <fullName evidence="3">dTDP-4-dehydrorhamnose 3,5-epimerase</fullName>
        <ecNumber evidence="3">5.1.3.13</ecNumber>
    </recommendedName>
    <alternativeName>
        <fullName evidence="3">Thymidine diphospho-4-keto-rhamnose 3,5-epimerase</fullName>
    </alternativeName>
</protein>
<comment type="similarity">
    <text evidence="3">Belongs to the dTDP-4-dehydrorhamnose 3,5-epimerase family.</text>
</comment>